<dbReference type="AlphaFoldDB" id="A0A3A1YQB3"/>
<proteinExistence type="predicted"/>
<sequence>MFSYSWTLSADEFIRRRIRSMLWRQWKTPQNRKKKLLQLNPKFKGKIPWSGCRRYRFCSSLLNSALTNEALAKAGFTWLNLIHREYLNKN</sequence>
<evidence type="ECO:0000313" key="1">
    <source>
        <dbReference type="EMBL" id="RIY39676.1"/>
    </source>
</evidence>
<keyword evidence="2" id="KW-1185">Reference proteome</keyword>
<dbReference type="EMBL" id="NRJG01000028">
    <property type="protein sequence ID" value="RIY39676.1"/>
    <property type="molecule type" value="Genomic_DNA"/>
</dbReference>
<protein>
    <submittedName>
        <fullName evidence="1">Uncharacterized protein</fullName>
    </submittedName>
</protein>
<evidence type="ECO:0000313" key="2">
    <source>
        <dbReference type="Proteomes" id="UP000265916"/>
    </source>
</evidence>
<dbReference type="Proteomes" id="UP000265916">
    <property type="component" value="Unassembled WGS sequence"/>
</dbReference>
<reference evidence="1 2" key="1">
    <citation type="submission" date="2017-08" db="EMBL/GenBank/DDBJ databases">
        <title>Reclassification of Bisgaard taxon 37 and 44.</title>
        <authorList>
            <person name="Christensen H."/>
        </authorList>
    </citation>
    <scope>NUCLEOTIDE SEQUENCE [LARGE SCALE GENOMIC DNA]</scope>
    <source>
        <strain evidence="1 2">111</strain>
    </source>
</reference>
<gene>
    <name evidence="1" type="ORF">CKF58_01645</name>
</gene>
<accession>A0A3A1YQB3</accession>
<name>A0A3A1YQB3_9GAMM</name>
<organism evidence="1 2">
    <name type="scientific">Psittacicella hinzii</name>
    <dbReference type="NCBI Taxonomy" id="2028575"/>
    <lineage>
        <taxon>Bacteria</taxon>
        <taxon>Pseudomonadati</taxon>
        <taxon>Pseudomonadota</taxon>
        <taxon>Gammaproteobacteria</taxon>
        <taxon>Pasteurellales</taxon>
        <taxon>Psittacicellaceae</taxon>
        <taxon>Psittacicella</taxon>
    </lineage>
</organism>
<comment type="caution">
    <text evidence="1">The sequence shown here is derived from an EMBL/GenBank/DDBJ whole genome shotgun (WGS) entry which is preliminary data.</text>
</comment>